<feature type="domain" description="H15" evidence="5">
    <location>
        <begin position="17"/>
        <end position="86"/>
    </location>
</feature>
<reference evidence="6 7" key="1">
    <citation type="submission" date="2020-08" db="EMBL/GenBank/DDBJ databases">
        <title>Plant Genome Project.</title>
        <authorList>
            <person name="Zhang R.-G."/>
        </authorList>
    </citation>
    <scope>NUCLEOTIDE SEQUENCE [LARGE SCALE GENOMIC DNA]</scope>
    <source>
        <tissue evidence="6">Rhizome</tissue>
    </source>
</reference>
<dbReference type="GO" id="GO:0031492">
    <property type="term" value="F:nucleosomal DNA binding"/>
    <property type="evidence" value="ECO:0007669"/>
    <property type="project" value="TreeGrafter"/>
</dbReference>
<gene>
    <name evidence="6" type="ORF">ZIOFF_030344</name>
</gene>
<proteinExistence type="predicted"/>
<evidence type="ECO:0000259" key="5">
    <source>
        <dbReference type="PROSITE" id="PS51504"/>
    </source>
</evidence>
<dbReference type="PANTHER" id="PTHR11467">
    <property type="entry name" value="HISTONE H1"/>
    <property type="match status" value="1"/>
</dbReference>
<feature type="compositionally biased region" description="Low complexity" evidence="4">
    <location>
        <begin position="214"/>
        <end position="223"/>
    </location>
</feature>
<dbReference type="GO" id="GO:0006334">
    <property type="term" value="P:nucleosome assembly"/>
    <property type="evidence" value="ECO:0007669"/>
    <property type="project" value="InterPro"/>
</dbReference>
<dbReference type="Pfam" id="PF00538">
    <property type="entry name" value="Linker_histone"/>
    <property type="match status" value="1"/>
</dbReference>
<feature type="compositionally biased region" description="Basic and acidic residues" evidence="4">
    <location>
        <begin position="275"/>
        <end position="285"/>
    </location>
</feature>
<keyword evidence="2" id="KW-0238">DNA-binding</keyword>
<name>A0A8J5LF52_ZINOF</name>
<protein>
    <recommendedName>
        <fullName evidence="5">H15 domain-containing protein</fullName>
    </recommendedName>
</protein>
<dbReference type="GO" id="GO:0005730">
    <property type="term" value="C:nucleolus"/>
    <property type="evidence" value="ECO:0007669"/>
    <property type="project" value="TreeGrafter"/>
</dbReference>
<evidence type="ECO:0000256" key="2">
    <source>
        <dbReference type="ARBA" id="ARBA00023125"/>
    </source>
</evidence>
<keyword evidence="3" id="KW-0539">Nucleus</keyword>
<dbReference type="InterPro" id="IPR005818">
    <property type="entry name" value="Histone_H1/H5_H15"/>
</dbReference>
<dbReference type="GO" id="GO:0030261">
    <property type="term" value="P:chromosome condensation"/>
    <property type="evidence" value="ECO:0007669"/>
    <property type="project" value="TreeGrafter"/>
</dbReference>
<dbReference type="CDD" id="cd00073">
    <property type="entry name" value="H15"/>
    <property type="match status" value="1"/>
</dbReference>
<dbReference type="InterPro" id="IPR017956">
    <property type="entry name" value="AT_hook_DNA-bd_motif"/>
</dbReference>
<dbReference type="GO" id="GO:0045910">
    <property type="term" value="P:negative regulation of DNA recombination"/>
    <property type="evidence" value="ECO:0007669"/>
    <property type="project" value="TreeGrafter"/>
</dbReference>
<comment type="subcellular location">
    <subcellularLocation>
        <location evidence="1">Nucleus</location>
    </subcellularLocation>
</comment>
<accession>A0A8J5LF52</accession>
<dbReference type="Proteomes" id="UP000734854">
    <property type="component" value="Unassembled WGS sequence"/>
</dbReference>
<evidence type="ECO:0000313" key="7">
    <source>
        <dbReference type="Proteomes" id="UP000734854"/>
    </source>
</evidence>
<evidence type="ECO:0000256" key="3">
    <source>
        <dbReference type="ARBA" id="ARBA00023242"/>
    </source>
</evidence>
<comment type="caution">
    <text evidence="6">The sequence shown here is derived from an EMBL/GenBank/DDBJ whole genome shotgun (WGS) entry which is preliminary data.</text>
</comment>
<keyword evidence="7" id="KW-1185">Reference proteome</keyword>
<evidence type="ECO:0000313" key="6">
    <source>
        <dbReference type="EMBL" id="KAG6512247.1"/>
    </source>
</evidence>
<dbReference type="EMBL" id="JACMSC010000008">
    <property type="protein sequence ID" value="KAG6512247.1"/>
    <property type="molecule type" value="Genomic_DNA"/>
</dbReference>
<dbReference type="SMART" id="SM00384">
    <property type="entry name" value="AT_hook"/>
    <property type="match status" value="10"/>
</dbReference>
<sequence>MVVASATPPAAAGRTRQHPPYKEMIVAAVKAIKDKRGSSAQAISKFIRGTYADLPLKHGAILKRHLRRLKKRGVLFMVRHSYKLTDALSGEIPPNGEKRRPGRPRKVALAVEGKKRKPGRPRKINGEDAKSDSGAAVPKRKPGRPRKDADAGVTPKRKPGRPRKGDPMAAPVRSTLPKSSLGTTSSGEKRKRGRPPKTSTEAALSGEKLTLFGSSFASAAATSSKEKKKPGRPPKSSSDAAQPQANLNPFALPNAPVAGASPSGKRKRGRPQKFSSDKIQSRDSLAEPAKASATGDAPVAAKRKPGRPPGSTTKKPNETGSKKLGRPKKHDVPPFILEGTSTAASSPKRRGRPPKKTDLEPPTPTVN</sequence>
<dbReference type="AlphaFoldDB" id="A0A8J5LF52"/>
<feature type="region of interest" description="Disordered" evidence="4">
    <location>
        <begin position="87"/>
        <end position="367"/>
    </location>
</feature>
<organism evidence="6 7">
    <name type="scientific">Zingiber officinale</name>
    <name type="common">Ginger</name>
    <name type="synonym">Amomum zingiber</name>
    <dbReference type="NCBI Taxonomy" id="94328"/>
    <lineage>
        <taxon>Eukaryota</taxon>
        <taxon>Viridiplantae</taxon>
        <taxon>Streptophyta</taxon>
        <taxon>Embryophyta</taxon>
        <taxon>Tracheophyta</taxon>
        <taxon>Spermatophyta</taxon>
        <taxon>Magnoliopsida</taxon>
        <taxon>Liliopsida</taxon>
        <taxon>Zingiberales</taxon>
        <taxon>Zingiberaceae</taxon>
        <taxon>Zingiber</taxon>
    </lineage>
</organism>
<feature type="compositionally biased region" description="Polar residues" evidence="4">
    <location>
        <begin position="176"/>
        <end position="186"/>
    </location>
</feature>
<evidence type="ECO:0000256" key="4">
    <source>
        <dbReference type="SAM" id="MobiDB-lite"/>
    </source>
</evidence>
<dbReference type="GO" id="GO:0003690">
    <property type="term" value="F:double-stranded DNA binding"/>
    <property type="evidence" value="ECO:0007669"/>
    <property type="project" value="TreeGrafter"/>
</dbReference>
<dbReference type="PANTHER" id="PTHR11467:SF29">
    <property type="entry name" value="OS03G0711600 PROTEIN"/>
    <property type="match status" value="1"/>
</dbReference>
<dbReference type="PROSITE" id="PS51504">
    <property type="entry name" value="H15"/>
    <property type="match status" value="1"/>
</dbReference>
<dbReference type="GO" id="GO:0000786">
    <property type="term" value="C:nucleosome"/>
    <property type="evidence" value="ECO:0007669"/>
    <property type="project" value="InterPro"/>
</dbReference>
<feature type="compositionally biased region" description="Basic residues" evidence="4">
    <location>
        <begin position="114"/>
        <end position="123"/>
    </location>
</feature>
<evidence type="ECO:0000256" key="1">
    <source>
        <dbReference type="ARBA" id="ARBA00004123"/>
    </source>
</evidence>
<dbReference type="OrthoDB" id="1110759at2759"/>
<dbReference type="SMART" id="SM00526">
    <property type="entry name" value="H15"/>
    <property type="match status" value="1"/>
</dbReference>